<dbReference type="Proteomes" id="UP001189429">
    <property type="component" value="Unassembled WGS sequence"/>
</dbReference>
<name>A0ABN9WDX1_9DINO</name>
<gene>
    <name evidence="2" type="ORF">PCOR1329_LOCUS65765</name>
</gene>
<evidence type="ECO:0000313" key="3">
    <source>
        <dbReference type="Proteomes" id="UP001189429"/>
    </source>
</evidence>
<reference evidence="2" key="1">
    <citation type="submission" date="2023-10" db="EMBL/GenBank/DDBJ databases">
        <authorList>
            <person name="Chen Y."/>
            <person name="Shah S."/>
            <person name="Dougan E. K."/>
            <person name="Thang M."/>
            <person name="Chan C."/>
        </authorList>
    </citation>
    <scope>NUCLEOTIDE SEQUENCE [LARGE SCALE GENOMIC DNA]</scope>
</reference>
<feature type="transmembrane region" description="Helical" evidence="1">
    <location>
        <begin position="253"/>
        <end position="272"/>
    </location>
</feature>
<evidence type="ECO:0000313" key="2">
    <source>
        <dbReference type="EMBL" id="CAK0883581.1"/>
    </source>
</evidence>
<feature type="transmembrane region" description="Helical" evidence="1">
    <location>
        <begin position="120"/>
        <end position="140"/>
    </location>
</feature>
<keyword evidence="1" id="KW-1133">Transmembrane helix</keyword>
<comment type="caution">
    <text evidence="2">The sequence shown here is derived from an EMBL/GenBank/DDBJ whole genome shotgun (WGS) entry which is preliminary data.</text>
</comment>
<evidence type="ECO:0008006" key="4">
    <source>
        <dbReference type="Google" id="ProtNLM"/>
    </source>
</evidence>
<keyword evidence="1" id="KW-0812">Transmembrane</keyword>
<keyword evidence="3" id="KW-1185">Reference proteome</keyword>
<protein>
    <recommendedName>
        <fullName evidence="4">Polyprenol reductase</fullName>
    </recommendedName>
</protein>
<keyword evidence="1" id="KW-0472">Membrane</keyword>
<organism evidence="2 3">
    <name type="scientific">Prorocentrum cordatum</name>
    <dbReference type="NCBI Taxonomy" id="2364126"/>
    <lineage>
        <taxon>Eukaryota</taxon>
        <taxon>Sar</taxon>
        <taxon>Alveolata</taxon>
        <taxon>Dinophyceae</taxon>
        <taxon>Prorocentrales</taxon>
        <taxon>Prorocentraceae</taxon>
        <taxon>Prorocentrum</taxon>
    </lineage>
</organism>
<evidence type="ECO:0000256" key="1">
    <source>
        <dbReference type="SAM" id="Phobius"/>
    </source>
</evidence>
<feature type="non-terminal residue" evidence="2">
    <location>
        <position position="1"/>
    </location>
</feature>
<proteinExistence type="predicted"/>
<feature type="transmembrane region" description="Helical" evidence="1">
    <location>
        <begin position="212"/>
        <end position="233"/>
    </location>
</feature>
<dbReference type="EMBL" id="CAUYUJ010018432">
    <property type="protein sequence ID" value="CAK0883581.1"/>
    <property type="molecule type" value="Genomic_DNA"/>
</dbReference>
<accession>A0ABN9WDX1</accession>
<feature type="transmembrane region" description="Helical" evidence="1">
    <location>
        <begin position="26"/>
        <end position="47"/>
    </location>
</feature>
<sequence>PFWLKDTVVSSSSSAAWADCIECFRLAMLLLIVSLLGHPAVLLFHALHWSVGGHFDAAALEALKGVLPESGQAHLEVLSAGAPDWAAWPYLNGTLHADSRRLSQQEGADAPWLDPQSSELQWMLAVIISVILTYVGAFLYKRGIVDKRGPWKGWEGNPPLSLAIAWSGGVWRYTCCGDCCLQDHVYCWYACLCLGARLGDTYTAANIGGPGYFAYVHAVVAVGLSGQLIAVVWKLLMPMTVSWDGWSDDNWSHGLMGTGAFFSHTLLAAWLAGQRMKLREALGDPAPESRWTKDFCCYWWFPFCMAVQEGRQVDEITDVHTKCCFRLGDGNLLKPVCEDLRRPGRAPPTMRPSAVVGQPVGAPAVPVMLGTVGKAADQK</sequence>